<protein>
    <submittedName>
        <fullName evidence="2">Bifunctional polynucleotide phosphatase/kinase</fullName>
    </submittedName>
</protein>
<dbReference type="NCBIfam" id="TIGR01664">
    <property type="entry name" value="DNA-3'-Pase"/>
    <property type="match status" value="1"/>
</dbReference>
<feature type="region of interest" description="Disordered" evidence="1">
    <location>
        <begin position="1"/>
        <end position="57"/>
    </location>
</feature>
<comment type="caution">
    <text evidence="2">The sequence shown here is derived from an EMBL/GenBank/DDBJ whole genome shotgun (WGS) entry which is preliminary data.</text>
</comment>
<dbReference type="NCBIfam" id="TIGR01662">
    <property type="entry name" value="HAD-SF-IIIA"/>
    <property type="match status" value="1"/>
</dbReference>
<dbReference type="Pfam" id="PF13671">
    <property type="entry name" value="AAA_33"/>
    <property type="match status" value="2"/>
</dbReference>
<accession>A0A9P4YTY6</accession>
<evidence type="ECO:0000313" key="2">
    <source>
        <dbReference type="EMBL" id="KAF4122020.1"/>
    </source>
</evidence>
<dbReference type="GO" id="GO:0046403">
    <property type="term" value="F:polynucleotide 3'-phosphatase activity"/>
    <property type="evidence" value="ECO:0007669"/>
    <property type="project" value="TreeGrafter"/>
</dbReference>
<organism evidence="2 3">
    <name type="scientific">Geosmithia morbida</name>
    <dbReference type="NCBI Taxonomy" id="1094350"/>
    <lineage>
        <taxon>Eukaryota</taxon>
        <taxon>Fungi</taxon>
        <taxon>Dikarya</taxon>
        <taxon>Ascomycota</taxon>
        <taxon>Pezizomycotina</taxon>
        <taxon>Sordariomycetes</taxon>
        <taxon>Hypocreomycetidae</taxon>
        <taxon>Hypocreales</taxon>
        <taxon>Bionectriaceae</taxon>
        <taxon>Geosmithia</taxon>
    </lineage>
</organism>
<feature type="compositionally biased region" description="Pro residues" evidence="1">
    <location>
        <begin position="1"/>
        <end position="10"/>
    </location>
</feature>
<dbReference type="InterPro" id="IPR006551">
    <property type="entry name" value="Polynucleotide_phosphatase"/>
</dbReference>
<dbReference type="PANTHER" id="PTHR12083">
    <property type="entry name" value="BIFUNCTIONAL POLYNUCLEOTIDE PHOSPHATASE/KINASE"/>
    <property type="match status" value="1"/>
</dbReference>
<dbReference type="SUPFAM" id="SSF52540">
    <property type="entry name" value="P-loop containing nucleoside triphosphate hydrolases"/>
    <property type="match status" value="1"/>
</dbReference>
<dbReference type="InterPro" id="IPR027417">
    <property type="entry name" value="P-loop_NTPase"/>
</dbReference>
<dbReference type="GeneID" id="55973836"/>
<dbReference type="Gene3D" id="3.40.50.1000">
    <property type="entry name" value="HAD superfamily/HAD-like"/>
    <property type="match status" value="1"/>
</dbReference>
<proteinExistence type="predicted"/>
<dbReference type="FunFam" id="3.40.50.300:FF:002548">
    <property type="entry name" value="DNA kinase/phosphatase Pnk1"/>
    <property type="match status" value="1"/>
</dbReference>
<dbReference type="InterPro" id="IPR036412">
    <property type="entry name" value="HAD-like_sf"/>
</dbReference>
<dbReference type="RefSeq" id="XP_035320672.1">
    <property type="nucleotide sequence ID" value="XM_035469578.1"/>
</dbReference>
<dbReference type="GO" id="GO:0003690">
    <property type="term" value="F:double-stranded DNA binding"/>
    <property type="evidence" value="ECO:0007669"/>
    <property type="project" value="TreeGrafter"/>
</dbReference>
<dbReference type="OrthoDB" id="19045at2759"/>
<dbReference type="InterPro" id="IPR023214">
    <property type="entry name" value="HAD_sf"/>
</dbReference>
<dbReference type="SUPFAM" id="SSF56784">
    <property type="entry name" value="HAD-like"/>
    <property type="match status" value="1"/>
</dbReference>
<gene>
    <name evidence="2" type="ORF">GMORB2_7613</name>
</gene>
<dbReference type="Pfam" id="PF08645">
    <property type="entry name" value="PNK3P"/>
    <property type="match status" value="1"/>
</dbReference>
<evidence type="ECO:0000313" key="3">
    <source>
        <dbReference type="Proteomes" id="UP000749293"/>
    </source>
</evidence>
<keyword evidence="3" id="KW-1185">Reference proteome</keyword>
<dbReference type="InterPro" id="IPR006549">
    <property type="entry name" value="HAD-SF_hydro_IIIA"/>
</dbReference>
<dbReference type="FunFam" id="3.40.50.1000:FF:000078">
    <property type="entry name" value="Bifunctional polynucleotide phosphatase/kinase"/>
    <property type="match status" value="1"/>
</dbReference>
<sequence>MPPAPPPSPPGKRKAADGPISPPPLKRRVQSGTTTNFFKPASQKPRDRTVWSERAPADGGPATLLVARYEPEDAAAAVERDARRKIAAFDLDSTLITTSSGKRHASSGTDWKWWDGRVPARLRELYDQGYRVVILSNQAGLTLHLDADYKGPRAGARKRVGEFKQKCSAVLANLDLPTTIYAATAKDGFRKPRTGMWTEICKDYDIPADKVDTARSIFVGDAAGRIASPAKGDGGAAVAATRRDFSCSDRNFAHNVGVAFKTPEEFFLGEEPREFARDFDLDDFAYDEDTAASAAAAAAADKTTERLFEKTDDQDVVLFCGPPGAGKSTFYWNHLEPLGYQRINQDRLKSRDRCVKVAREHLSAGDSIVIDNTNADVDTRAVWIDVARKMGVPIRCVWFKTPLHVCEHNDAVRSQNAALNPEARQGLPAQAFHGFASRYKEPRVSEGFQDVREVPFTFRGSRQDYEIWGRYWV</sequence>
<reference evidence="2" key="1">
    <citation type="submission" date="2020-03" db="EMBL/GenBank/DDBJ databases">
        <title>Site-based positive gene gene selection in Geosmithia morbida across the United States reveals a broad range of putative effectors and factors for local host and environmental adapation.</title>
        <authorList>
            <person name="Onufrak A."/>
            <person name="Murdoch R.W."/>
            <person name="Gazis R."/>
            <person name="Huff M."/>
            <person name="Staton M."/>
            <person name="Klingeman W."/>
            <person name="Hadziabdic D."/>
        </authorList>
    </citation>
    <scope>NUCLEOTIDE SEQUENCE</scope>
    <source>
        <strain evidence="2">1262</strain>
    </source>
</reference>
<dbReference type="Gene3D" id="3.40.50.300">
    <property type="entry name" value="P-loop containing nucleotide triphosphate hydrolases"/>
    <property type="match status" value="1"/>
</dbReference>
<dbReference type="Proteomes" id="UP000749293">
    <property type="component" value="Unassembled WGS sequence"/>
</dbReference>
<dbReference type="PANTHER" id="PTHR12083:SF9">
    <property type="entry name" value="BIFUNCTIONAL POLYNUCLEOTIDE PHOSPHATASE_KINASE"/>
    <property type="match status" value="1"/>
</dbReference>
<dbReference type="GO" id="GO:0006281">
    <property type="term" value="P:DNA repair"/>
    <property type="evidence" value="ECO:0007669"/>
    <property type="project" value="TreeGrafter"/>
</dbReference>
<name>A0A9P4YTY6_9HYPO</name>
<dbReference type="InterPro" id="IPR013954">
    <property type="entry name" value="PNK3P"/>
</dbReference>
<evidence type="ECO:0000256" key="1">
    <source>
        <dbReference type="SAM" id="MobiDB-lite"/>
    </source>
</evidence>
<dbReference type="AlphaFoldDB" id="A0A9P4YTY6"/>
<dbReference type="GO" id="GO:0046404">
    <property type="term" value="F:ATP-dependent polydeoxyribonucleotide 5'-hydroxyl-kinase activity"/>
    <property type="evidence" value="ECO:0007669"/>
    <property type="project" value="TreeGrafter"/>
</dbReference>
<dbReference type="EMBL" id="JAANYQ010000010">
    <property type="protein sequence ID" value="KAF4122020.1"/>
    <property type="molecule type" value="Genomic_DNA"/>
</dbReference>